<accession>A0A927IHQ0</accession>
<dbReference type="EMBL" id="JACYFG010000036">
    <property type="protein sequence ID" value="MBD5780436.1"/>
    <property type="molecule type" value="Genomic_DNA"/>
</dbReference>
<evidence type="ECO:0000313" key="2">
    <source>
        <dbReference type="Proteomes" id="UP000622317"/>
    </source>
</evidence>
<gene>
    <name evidence="1" type="ORF">IEN85_13125</name>
</gene>
<sequence length="46" mass="5373">MHTNVSPTQDFKAADGLHFAFAIDREDPRLVNIKKREVEPDWKYAD</sequence>
<evidence type="ECO:0000313" key="1">
    <source>
        <dbReference type="EMBL" id="MBD5780436.1"/>
    </source>
</evidence>
<dbReference type="AlphaFoldDB" id="A0A927IHQ0"/>
<reference evidence="1" key="1">
    <citation type="submission" date="2020-09" db="EMBL/GenBank/DDBJ databases">
        <title>Pelagicoccus enzymogenes sp. nov. with an EPS production, isolated from marine sediment.</title>
        <authorList>
            <person name="Feng X."/>
        </authorList>
    </citation>
    <scope>NUCLEOTIDE SEQUENCE</scope>
    <source>
        <strain evidence="1">NFK12</strain>
    </source>
</reference>
<name>A0A927IHQ0_9BACT</name>
<organism evidence="1 2">
    <name type="scientific">Pelagicoccus enzymogenes</name>
    <dbReference type="NCBI Taxonomy" id="2773457"/>
    <lineage>
        <taxon>Bacteria</taxon>
        <taxon>Pseudomonadati</taxon>
        <taxon>Verrucomicrobiota</taxon>
        <taxon>Opitutia</taxon>
        <taxon>Puniceicoccales</taxon>
        <taxon>Pelagicoccaceae</taxon>
        <taxon>Pelagicoccus</taxon>
    </lineage>
</organism>
<dbReference type="Proteomes" id="UP000622317">
    <property type="component" value="Unassembled WGS sequence"/>
</dbReference>
<protein>
    <submittedName>
        <fullName evidence="1">Uncharacterized protein</fullName>
    </submittedName>
</protein>
<proteinExistence type="predicted"/>
<comment type="caution">
    <text evidence="1">The sequence shown here is derived from an EMBL/GenBank/DDBJ whole genome shotgun (WGS) entry which is preliminary data.</text>
</comment>
<keyword evidence="2" id="KW-1185">Reference proteome</keyword>